<dbReference type="PANTHER" id="PTHR33178:SF19">
    <property type="entry name" value="STRESS-RESPONSE A_B BARREL DOMAIN-CONTAINING PROTEIN"/>
    <property type="match status" value="1"/>
</dbReference>
<keyword evidence="3" id="KW-1185">Reference proteome</keyword>
<dbReference type="PROSITE" id="PS51502">
    <property type="entry name" value="S_R_A_B_BARREL"/>
    <property type="match status" value="1"/>
</dbReference>
<comment type="caution">
    <text evidence="2">The sequence shown here is derived from an EMBL/GenBank/DDBJ whole genome shotgun (WGS) entry which is preliminary data.</text>
</comment>
<organism evidence="2 3">
    <name type="scientific">Tilletia indica</name>
    <dbReference type="NCBI Taxonomy" id="43049"/>
    <lineage>
        <taxon>Eukaryota</taxon>
        <taxon>Fungi</taxon>
        <taxon>Dikarya</taxon>
        <taxon>Basidiomycota</taxon>
        <taxon>Ustilaginomycotina</taxon>
        <taxon>Exobasidiomycetes</taxon>
        <taxon>Tilletiales</taxon>
        <taxon>Tilletiaceae</taxon>
        <taxon>Tilletia</taxon>
    </lineage>
</organism>
<sequence length="103" mass="11718">MVFVHIVLVKVKPEVASAGLDEFIKKVDTLKSLDVVKEKCIACEHGPPVIPDRTQGYDYGLYTHFNNKADYEVYRDDPGHREFVKSVIAPHTDSVLAYDWDHS</sequence>
<evidence type="ECO:0000313" key="2">
    <source>
        <dbReference type="EMBL" id="KAE8242574.1"/>
    </source>
</evidence>
<evidence type="ECO:0000313" key="3">
    <source>
        <dbReference type="Proteomes" id="UP000077521"/>
    </source>
</evidence>
<dbReference type="InterPro" id="IPR011008">
    <property type="entry name" value="Dimeric_a/b-barrel"/>
</dbReference>
<dbReference type="InterPro" id="IPR044662">
    <property type="entry name" value="HS1/DABB1-like"/>
</dbReference>
<protein>
    <submittedName>
        <fullName evidence="2">Uncharacterized protein</fullName>
    </submittedName>
</protein>
<dbReference type="Pfam" id="PF07876">
    <property type="entry name" value="Dabb"/>
    <property type="match status" value="1"/>
</dbReference>
<accession>A0A177TKA1</accession>
<evidence type="ECO:0000256" key="1">
    <source>
        <dbReference type="ARBA" id="ARBA00011738"/>
    </source>
</evidence>
<dbReference type="EMBL" id="LWDF02000797">
    <property type="protein sequence ID" value="KAE8242574.1"/>
    <property type="molecule type" value="Genomic_DNA"/>
</dbReference>
<dbReference type="SMART" id="SM00886">
    <property type="entry name" value="Dabb"/>
    <property type="match status" value="1"/>
</dbReference>
<reference evidence="2" key="2">
    <citation type="journal article" date="2019" name="IMA Fungus">
        <title>Genome sequencing and comparison of five Tilletia species to identify candidate genes for the detection of regulated species infecting wheat.</title>
        <authorList>
            <person name="Nguyen H.D.T."/>
            <person name="Sultana T."/>
            <person name="Kesanakurti P."/>
            <person name="Hambleton S."/>
        </authorList>
    </citation>
    <scope>NUCLEOTIDE SEQUENCE</scope>
    <source>
        <strain evidence="2">DAOMC 236416</strain>
    </source>
</reference>
<dbReference type="InterPro" id="IPR013097">
    <property type="entry name" value="Dabb"/>
</dbReference>
<gene>
    <name evidence="2" type="ORF">A4X13_0g7103</name>
</gene>
<dbReference type="SUPFAM" id="SSF54909">
    <property type="entry name" value="Dimeric alpha+beta barrel"/>
    <property type="match status" value="1"/>
</dbReference>
<name>A0A177TKA1_9BASI</name>
<dbReference type="Gene3D" id="3.30.70.100">
    <property type="match status" value="1"/>
</dbReference>
<comment type="subunit">
    <text evidence="1">Homodimer.</text>
</comment>
<dbReference type="Proteomes" id="UP000077521">
    <property type="component" value="Unassembled WGS sequence"/>
</dbReference>
<dbReference type="PANTHER" id="PTHR33178">
    <property type="match status" value="1"/>
</dbReference>
<proteinExistence type="predicted"/>
<dbReference type="OrthoDB" id="42919at2759"/>
<reference evidence="2" key="1">
    <citation type="submission" date="2016-04" db="EMBL/GenBank/DDBJ databases">
        <authorList>
            <person name="Nguyen H.D."/>
            <person name="Samba Siva P."/>
            <person name="Cullis J."/>
            <person name="Levesque C.A."/>
            <person name="Hambleton S."/>
        </authorList>
    </citation>
    <scope>NUCLEOTIDE SEQUENCE</scope>
    <source>
        <strain evidence="2">DAOMC 236416</strain>
    </source>
</reference>
<dbReference type="AlphaFoldDB" id="A0A177TKA1"/>